<sequence length="58" mass="6913">HYSPFVFFKFCCINSALFPNCNTFGRHLPREREDVVDHCFIHLQNFFILVGTKCELFN</sequence>
<reference evidence="1" key="1">
    <citation type="submission" date="2014-05" db="EMBL/GenBank/DDBJ databases">
        <authorList>
            <person name="Chronopoulou M."/>
        </authorList>
    </citation>
    <scope>NUCLEOTIDE SEQUENCE</scope>
    <source>
        <tissue evidence="1">Whole organism</tissue>
    </source>
</reference>
<organism evidence="1">
    <name type="scientific">Lepeophtheirus salmonis</name>
    <name type="common">Salmon louse</name>
    <name type="synonym">Caligus salmonis</name>
    <dbReference type="NCBI Taxonomy" id="72036"/>
    <lineage>
        <taxon>Eukaryota</taxon>
        <taxon>Metazoa</taxon>
        <taxon>Ecdysozoa</taxon>
        <taxon>Arthropoda</taxon>
        <taxon>Crustacea</taxon>
        <taxon>Multicrustacea</taxon>
        <taxon>Hexanauplia</taxon>
        <taxon>Copepoda</taxon>
        <taxon>Siphonostomatoida</taxon>
        <taxon>Caligidae</taxon>
        <taxon>Lepeophtheirus</taxon>
    </lineage>
</organism>
<protein>
    <submittedName>
        <fullName evidence="1">Uncharacterized protein</fullName>
    </submittedName>
</protein>
<dbReference type="AlphaFoldDB" id="A0A0K2SXU3"/>
<feature type="non-terminal residue" evidence="1">
    <location>
        <position position="1"/>
    </location>
</feature>
<name>A0A0K2SXU3_LEPSM</name>
<dbReference type="EMBL" id="HACA01000730">
    <property type="protein sequence ID" value="CDW18091.1"/>
    <property type="molecule type" value="Transcribed_RNA"/>
</dbReference>
<evidence type="ECO:0000313" key="1">
    <source>
        <dbReference type="EMBL" id="CDW18091.1"/>
    </source>
</evidence>
<accession>A0A0K2SXU3</accession>
<proteinExistence type="predicted"/>